<dbReference type="PANTHER" id="PTHR12231">
    <property type="entry name" value="CTX-RELATED TYPE I TRANSMEMBRANE PROTEIN"/>
    <property type="match status" value="1"/>
</dbReference>
<dbReference type="EMBL" id="JAZGQO010000011">
    <property type="protein sequence ID" value="KAK6173215.1"/>
    <property type="molecule type" value="Genomic_DNA"/>
</dbReference>
<dbReference type="PANTHER" id="PTHR12231:SF253">
    <property type="entry name" value="DPR-INTERACTING PROTEIN ETA, ISOFORM B-RELATED"/>
    <property type="match status" value="1"/>
</dbReference>
<dbReference type="InterPro" id="IPR003599">
    <property type="entry name" value="Ig_sub"/>
</dbReference>
<evidence type="ECO:0000256" key="3">
    <source>
        <dbReference type="ARBA" id="ARBA00023157"/>
    </source>
</evidence>
<accession>A0AAN8JAI7</accession>
<protein>
    <recommendedName>
        <fullName evidence="7">Ig-like domain-containing protein</fullName>
    </recommendedName>
</protein>
<dbReference type="InterPro" id="IPR007110">
    <property type="entry name" value="Ig-like_dom"/>
</dbReference>
<sequence length="363" mass="40161">MIWGHVFVLFTLILTVKGDDPIIIISETDPPINVAYNEIVSEKDRDVQLTCVVQNKPEGSDVKWVGFLSNSSTVPISEATDSTDAFKYSIDQPSPTAWRLRIQNAQVTDEGKYECNVQTGNQIYVRQAEYLRVVETPQIADLQTSSDTIVKDGDKVDLWCNATGRPFPLVKWSRLAGEILPTGGQELRAYHLNIQRAKAEHSGIYKCTAANEAGVDERKIYLTVKYHPTVTAEMRRIYQAQGYVKSLVCNIAAYPVPDLNSISWTRGSMPIQSGGHRSIRNIPGALSKVTSILTIYGVREEDYGEYTCSAQNSQGEGADSMTLIESSQPTPDRTGKYQRSGATILTISVTTVIMLLSVCLLQN</sequence>
<comment type="caution">
    <text evidence="8">The sequence shown here is derived from an EMBL/GenBank/DDBJ whole genome shotgun (WGS) entry which is preliminary data.</text>
</comment>
<keyword evidence="9" id="KW-1185">Reference proteome</keyword>
<feature type="signal peptide" evidence="6">
    <location>
        <begin position="1"/>
        <end position="18"/>
    </location>
</feature>
<dbReference type="AlphaFoldDB" id="A0AAN8JAI7"/>
<keyword evidence="4" id="KW-0393">Immunoglobulin domain</keyword>
<evidence type="ECO:0000313" key="9">
    <source>
        <dbReference type="Proteomes" id="UP001347796"/>
    </source>
</evidence>
<dbReference type="InterPro" id="IPR013783">
    <property type="entry name" value="Ig-like_fold"/>
</dbReference>
<dbReference type="PROSITE" id="PS50835">
    <property type="entry name" value="IG_LIKE"/>
    <property type="match status" value="3"/>
</dbReference>
<proteinExistence type="predicted"/>
<name>A0AAN8JAI7_PATCE</name>
<dbReference type="SMART" id="SM00408">
    <property type="entry name" value="IGc2"/>
    <property type="match status" value="3"/>
</dbReference>
<reference evidence="8 9" key="1">
    <citation type="submission" date="2024-01" db="EMBL/GenBank/DDBJ databases">
        <title>The genome of the rayed Mediterranean limpet Patella caerulea (Linnaeus, 1758).</title>
        <authorList>
            <person name="Anh-Thu Weber A."/>
            <person name="Halstead-Nussloch G."/>
        </authorList>
    </citation>
    <scope>NUCLEOTIDE SEQUENCE [LARGE SCALE GENOMIC DNA]</scope>
    <source>
        <strain evidence="8">AATW-2023a</strain>
        <tissue evidence="8">Whole specimen</tissue>
    </source>
</reference>
<feature type="transmembrane region" description="Helical" evidence="5">
    <location>
        <begin position="341"/>
        <end position="361"/>
    </location>
</feature>
<dbReference type="InterPro" id="IPR013106">
    <property type="entry name" value="Ig_V-set"/>
</dbReference>
<evidence type="ECO:0000256" key="5">
    <source>
        <dbReference type="SAM" id="Phobius"/>
    </source>
</evidence>
<dbReference type="Gene3D" id="2.60.40.10">
    <property type="entry name" value="Immunoglobulins"/>
    <property type="match status" value="4"/>
</dbReference>
<evidence type="ECO:0000256" key="1">
    <source>
        <dbReference type="ARBA" id="ARBA00022729"/>
    </source>
</evidence>
<feature type="chain" id="PRO_5042968545" description="Ig-like domain-containing protein" evidence="6">
    <location>
        <begin position="19"/>
        <end position="363"/>
    </location>
</feature>
<gene>
    <name evidence="8" type="ORF">SNE40_016708</name>
</gene>
<evidence type="ECO:0000256" key="4">
    <source>
        <dbReference type="ARBA" id="ARBA00023319"/>
    </source>
</evidence>
<dbReference type="InterPro" id="IPR036179">
    <property type="entry name" value="Ig-like_dom_sf"/>
</dbReference>
<keyword evidence="5" id="KW-0472">Membrane</keyword>
<dbReference type="SMART" id="SM00409">
    <property type="entry name" value="IG"/>
    <property type="match status" value="3"/>
</dbReference>
<evidence type="ECO:0000313" key="8">
    <source>
        <dbReference type="EMBL" id="KAK6173215.1"/>
    </source>
</evidence>
<keyword evidence="2" id="KW-0677">Repeat</keyword>
<feature type="domain" description="Ig-like" evidence="7">
    <location>
        <begin position="137"/>
        <end position="223"/>
    </location>
</feature>
<keyword evidence="1 6" id="KW-0732">Signal</keyword>
<keyword evidence="5" id="KW-0812">Transmembrane</keyword>
<dbReference type="GO" id="GO:0043005">
    <property type="term" value="C:neuron projection"/>
    <property type="evidence" value="ECO:0007669"/>
    <property type="project" value="TreeGrafter"/>
</dbReference>
<dbReference type="InterPro" id="IPR013098">
    <property type="entry name" value="Ig_I-set"/>
</dbReference>
<dbReference type="CDD" id="cd00096">
    <property type="entry name" value="Ig"/>
    <property type="match status" value="1"/>
</dbReference>
<dbReference type="SUPFAM" id="SSF48726">
    <property type="entry name" value="Immunoglobulin"/>
    <property type="match status" value="3"/>
</dbReference>
<dbReference type="Pfam" id="PF07679">
    <property type="entry name" value="I-set"/>
    <property type="match status" value="2"/>
</dbReference>
<dbReference type="InterPro" id="IPR051170">
    <property type="entry name" value="Neural/epithelial_adhesion"/>
</dbReference>
<evidence type="ECO:0000256" key="6">
    <source>
        <dbReference type="SAM" id="SignalP"/>
    </source>
</evidence>
<keyword evidence="5" id="KW-1133">Transmembrane helix</keyword>
<feature type="domain" description="Ig-like" evidence="7">
    <location>
        <begin position="228"/>
        <end position="324"/>
    </location>
</feature>
<evidence type="ECO:0000259" key="7">
    <source>
        <dbReference type="PROSITE" id="PS50835"/>
    </source>
</evidence>
<dbReference type="Proteomes" id="UP001347796">
    <property type="component" value="Unassembled WGS sequence"/>
</dbReference>
<organism evidence="8 9">
    <name type="scientific">Patella caerulea</name>
    <name type="common">Rayed Mediterranean limpet</name>
    <dbReference type="NCBI Taxonomy" id="87958"/>
    <lineage>
        <taxon>Eukaryota</taxon>
        <taxon>Metazoa</taxon>
        <taxon>Spiralia</taxon>
        <taxon>Lophotrochozoa</taxon>
        <taxon>Mollusca</taxon>
        <taxon>Gastropoda</taxon>
        <taxon>Patellogastropoda</taxon>
        <taxon>Patelloidea</taxon>
        <taxon>Patellidae</taxon>
        <taxon>Patella</taxon>
    </lineage>
</organism>
<feature type="domain" description="Ig-like" evidence="7">
    <location>
        <begin position="30"/>
        <end position="131"/>
    </location>
</feature>
<dbReference type="InterPro" id="IPR003598">
    <property type="entry name" value="Ig_sub2"/>
</dbReference>
<evidence type="ECO:0000256" key="2">
    <source>
        <dbReference type="ARBA" id="ARBA00022737"/>
    </source>
</evidence>
<dbReference type="Pfam" id="PF07686">
    <property type="entry name" value="V-set"/>
    <property type="match status" value="1"/>
</dbReference>
<keyword evidence="3" id="KW-1015">Disulfide bond</keyword>